<evidence type="ECO:0000256" key="1">
    <source>
        <dbReference type="ARBA" id="ARBA00004589"/>
    </source>
</evidence>
<evidence type="ECO:0000313" key="14">
    <source>
        <dbReference type="Proteomes" id="UP000195402"/>
    </source>
</evidence>
<dbReference type="Proteomes" id="UP000195402">
    <property type="component" value="Unassembled WGS sequence"/>
</dbReference>
<dbReference type="GO" id="GO:0005886">
    <property type="term" value="C:plasma membrane"/>
    <property type="evidence" value="ECO:0007669"/>
    <property type="project" value="TreeGrafter"/>
</dbReference>
<proteinExistence type="inferred from homology"/>
<protein>
    <submittedName>
        <fullName evidence="13">Plastocyanin-like</fullName>
    </submittedName>
</protein>
<dbReference type="InterPro" id="IPR041846">
    <property type="entry name" value="ENL_dom"/>
</dbReference>
<feature type="signal peptide" evidence="11">
    <location>
        <begin position="1"/>
        <end position="27"/>
    </location>
</feature>
<evidence type="ECO:0000256" key="3">
    <source>
        <dbReference type="ARBA" id="ARBA00022729"/>
    </source>
</evidence>
<dbReference type="PANTHER" id="PTHR33021">
    <property type="entry name" value="BLUE COPPER PROTEIN"/>
    <property type="match status" value="1"/>
</dbReference>
<keyword evidence="6" id="KW-0325">Glycoprotein</keyword>
<comment type="subcellular location">
    <subcellularLocation>
        <location evidence="9">Endomembrane system</location>
        <topology evidence="9">Lipid-anchor</topology>
    </subcellularLocation>
    <subcellularLocation>
        <location evidence="1">Membrane</location>
        <topology evidence="1">Lipid-anchor</topology>
        <topology evidence="1">GPI-anchor</topology>
    </subcellularLocation>
</comment>
<sequence>MKNKSMASLLGFFCIFLIITTITTVTAMKADRVAARGASHEFKVGDEGGWREPDANNTEMYNQWATKNKFKVGDSLYFEYRNDSVLEVDKQGYYHCNMTKPIASFNDCKTVIKLVKPGPFYFISGAPDHCKNGQRLLINVINPYPSPPPSPSIRPSPPSHPSIADS</sequence>
<keyword evidence="3 11" id="KW-0732">Signal</keyword>
<accession>A0A200RC16</accession>
<dbReference type="OMA" id="VYSHWAS"/>
<keyword evidence="5" id="KW-1015">Disulfide bond</keyword>
<dbReference type="AlphaFoldDB" id="A0A200RC16"/>
<name>A0A200RC16_MACCD</name>
<organism evidence="13 14">
    <name type="scientific">Macleaya cordata</name>
    <name type="common">Five-seeded plume-poppy</name>
    <name type="synonym">Bocconia cordata</name>
    <dbReference type="NCBI Taxonomy" id="56857"/>
    <lineage>
        <taxon>Eukaryota</taxon>
        <taxon>Viridiplantae</taxon>
        <taxon>Streptophyta</taxon>
        <taxon>Embryophyta</taxon>
        <taxon>Tracheophyta</taxon>
        <taxon>Spermatophyta</taxon>
        <taxon>Magnoliopsida</taxon>
        <taxon>Ranunculales</taxon>
        <taxon>Papaveraceae</taxon>
        <taxon>Papaveroideae</taxon>
        <taxon>Macleaya</taxon>
    </lineage>
</organism>
<dbReference type="PROSITE" id="PS51485">
    <property type="entry name" value="PHYTOCYANIN"/>
    <property type="match status" value="1"/>
</dbReference>
<dbReference type="Gene3D" id="2.60.40.420">
    <property type="entry name" value="Cupredoxins - blue copper proteins"/>
    <property type="match status" value="1"/>
</dbReference>
<dbReference type="InterPro" id="IPR008972">
    <property type="entry name" value="Cupredoxin"/>
</dbReference>
<feature type="compositionally biased region" description="Pro residues" evidence="10">
    <location>
        <begin position="147"/>
        <end position="160"/>
    </location>
</feature>
<feature type="region of interest" description="Disordered" evidence="10">
    <location>
        <begin position="147"/>
        <end position="166"/>
    </location>
</feature>
<dbReference type="InterPro" id="IPR039391">
    <property type="entry name" value="Phytocyanin-like"/>
</dbReference>
<feature type="chain" id="PRO_5012216635" evidence="11">
    <location>
        <begin position="28"/>
        <end position="166"/>
    </location>
</feature>
<dbReference type="InParanoid" id="A0A200RC16"/>
<evidence type="ECO:0000256" key="9">
    <source>
        <dbReference type="ARBA" id="ARBA00037868"/>
    </source>
</evidence>
<dbReference type="STRING" id="56857.A0A200RC16"/>
<evidence type="ECO:0000256" key="2">
    <source>
        <dbReference type="ARBA" id="ARBA00022622"/>
    </source>
</evidence>
<dbReference type="SUPFAM" id="SSF49503">
    <property type="entry name" value="Cupredoxins"/>
    <property type="match status" value="1"/>
</dbReference>
<dbReference type="CDD" id="cd11019">
    <property type="entry name" value="OsENODL1_like"/>
    <property type="match status" value="1"/>
</dbReference>
<dbReference type="GO" id="GO:0012505">
    <property type="term" value="C:endomembrane system"/>
    <property type="evidence" value="ECO:0007669"/>
    <property type="project" value="UniProtKB-SubCell"/>
</dbReference>
<keyword evidence="2" id="KW-0336">GPI-anchor</keyword>
<evidence type="ECO:0000256" key="6">
    <source>
        <dbReference type="ARBA" id="ARBA00023180"/>
    </source>
</evidence>
<keyword evidence="4" id="KW-0472">Membrane</keyword>
<evidence type="ECO:0000256" key="5">
    <source>
        <dbReference type="ARBA" id="ARBA00023157"/>
    </source>
</evidence>
<keyword evidence="7" id="KW-0449">Lipoprotein</keyword>
<comment type="similarity">
    <text evidence="8">Belongs to the early nodulin-like (ENODL) family.</text>
</comment>
<dbReference type="InterPro" id="IPR003245">
    <property type="entry name" value="Phytocyanin_dom"/>
</dbReference>
<comment type="caution">
    <text evidence="13">The sequence shown here is derived from an EMBL/GenBank/DDBJ whole genome shotgun (WGS) entry which is preliminary data.</text>
</comment>
<evidence type="ECO:0000256" key="7">
    <source>
        <dbReference type="ARBA" id="ARBA00023288"/>
    </source>
</evidence>
<evidence type="ECO:0000256" key="10">
    <source>
        <dbReference type="SAM" id="MobiDB-lite"/>
    </source>
</evidence>
<keyword evidence="14" id="KW-1185">Reference proteome</keyword>
<gene>
    <name evidence="13" type="ORF">BVC80_157g50</name>
</gene>
<dbReference type="PANTHER" id="PTHR33021:SF234">
    <property type="entry name" value="EARLY NODULIN-LIKE PROTEIN 7"/>
    <property type="match status" value="1"/>
</dbReference>
<evidence type="ECO:0000256" key="4">
    <source>
        <dbReference type="ARBA" id="ARBA00023136"/>
    </source>
</evidence>
<evidence type="ECO:0000256" key="11">
    <source>
        <dbReference type="SAM" id="SignalP"/>
    </source>
</evidence>
<reference evidence="13 14" key="1">
    <citation type="journal article" date="2017" name="Mol. Plant">
        <title>The Genome of Medicinal Plant Macleaya cordata Provides New Insights into Benzylisoquinoline Alkaloids Metabolism.</title>
        <authorList>
            <person name="Liu X."/>
            <person name="Liu Y."/>
            <person name="Huang P."/>
            <person name="Ma Y."/>
            <person name="Qing Z."/>
            <person name="Tang Q."/>
            <person name="Cao H."/>
            <person name="Cheng P."/>
            <person name="Zheng Y."/>
            <person name="Yuan Z."/>
            <person name="Zhou Y."/>
            <person name="Liu J."/>
            <person name="Tang Z."/>
            <person name="Zhuo Y."/>
            <person name="Zhang Y."/>
            <person name="Yu L."/>
            <person name="Huang J."/>
            <person name="Yang P."/>
            <person name="Peng Q."/>
            <person name="Zhang J."/>
            <person name="Jiang W."/>
            <person name="Zhang Z."/>
            <person name="Lin K."/>
            <person name="Ro D.K."/>
            <person name="Chen X."/>
            <person name="Xiong X."/>
            <person name="Shang Y."/>
            <person name="Huang S."/>
            <person name="Zeng J."/>
        </authorList>
    </citation>
    <scope>NUCLEOTIDE SEQUENCE [LARGE SCALE GENOMIC DNA]</scope>
    <source>
        <strain evidence="14">cv. BLH2017</strain>
        <tissue evidence="13">Root</tissue>
    </source>
</reference>
<evidence type="ECO:0000256" key="8">
    <source>
        <dbReference type="ARBA" id="ARBA00035011"/>
    </source>
</evidence>
<dbReference type="FunFam" id="2.60.40.420:FF:000010">
    <property type="entry name" value="Early nodulin-like protein 1"/>
    <property type="match status" value="1"/>
</dbReference>
<evidence type="ECO:0000259" key="12">
    <source>
        <dbReference type="PROSITE" id="PS51485"/>
    </source>
</evidence>
<dbReference type="GO" id="GO:0009055">
    <property type="term" value="F:electron transfer activity"/>
    <property type="evidence" value="ECO:0007669"/>
    <property type="project" value="InterPro"/>
</dbReference>
<feature type="domain" description="Phytocyanin" evidence="12">
    <location>
        <begin position="40"/>
        <end position="142"/>
    </location>
</feature>
<dbReference type="GO" id="GO:0098552">
    <property type="term" value="C:side of membrane"/>
    <property type="evidence" value="ECO:0007669"/>
    <property type="project" value="UniProtKB-KW"/>
</dbReference>
<dbReference type="Pfam" id="PF02298">
    <property type="entry name" value="Cu_bind_like"/>
    <property type="match status" value="1"/>
</dbReference>
<evidence type="ECO:0000313" key="13">
    <source>
        <dbReference type="EMBL" id="OVA20254.1"/>
    </source>
</evidence>
<dbReference type="OrthoDB" id="1933543at2759"/>
<dbReference type="EMBL" id="MVGT01000143">
    <property type="protein sequence ID" value="OVA20254.1"/>
    <property type="molecule type" value="Genomic_DNA"/>
</dbReference>